<keyword evidence="3" id="KW-1185">Reference proteome</keyword>
<feature type="transmembrane region" description="Helical" evidence="1">
    <location>
        <begin position="6"/>
        <end position="29"/>
    </location>
</feature>
<reference evidence="2 3" key="1">
    <citation type="submission" date="2014-03" db="EMBL/GenBank/DDBJ databases">
        <title>Draft Genome Sequences of Four Burkholderia Strains.</title>
        <authorList>
            <person name="Liu X.Y."/>
            <person name="Li C.X."/>
            <person name="Xu J.H."/>
        </authorList>
    </citation>
    <scope>NUCLEOTIDE SEQUENCE [LARGE SCALE GENOMIC DNA]</scope>
    <source>
        <strain evidence="2 3">DSM 50014</strain>
    </source>
</reference>
<dbReference type="EMBL" id="JFHC01000009">
    <property type="protein sequence ID" value="KDR43216.1"/>
    <property type="molecule type" value="Genomic_DNA"/>
</dbReference>
<evidence type="ECO:0000313" key="3">
    <source>
        <dbReference type="Proteomes" id="UP000027466"/>
    </source>
</evidence>
<keyword evidence="1" id="KW-0812">Transmembrane</keyword>
<dbReference type="STRING" id="60547.GCA_000751215_06182"/>
<feature type="transmembrane region" description="Helical" evidence="1">
    <location>
        <begin position="94"/>
        <end position="117"/>
    </location>
</feature>
<organism evidence="2 3">
    <name type="scientific">Caballeronia glathei</name>
    <dbReference type="NCBI Taxonomy" id="60547"/>
    <lineage>
        <taxon>Bacteria</taxon>
        <taxon>Pseudomonadati</taxon>
        <taxon>Pseudomonadota</taxon>
        <taxon>Betaproteobacteria</taxon>
        <taxon>Burkholderiales</taxon>
        <taxon>Burkholderiaceae</taxon>
        <taxon>Caballeronia</taxon>
    </lineage>
</organism>
<dbReference type="Pfam" id="PF10861">
    <property type="entry name" value="DUF2784"/>
    <property type="match status" value="1"/>
</dbReference>
<evidence type="ECO:0000313" key="2">
    <source>
        <dbReference type="EMBL" id="KDR43216.1"/>
    </source>
</evidence>
<sequence length="122" mass="13545">MIYVALADLVLIAHLAFVVFALLGGVLVLRYPRLLWVHLPVLAWGVVVEWADWVCPLTPLENHLLRMGGEAGYAGGFIERFVSKILYPEALTLILRYVLGLVLIAVNVAVYAFVFAARRRAA</sequence>
<dbReference type="InterPro" id="IPR021218">
    <property type="entry name" value="DUF2784"/>
</dbReference>
<evidence type="ECO:0000256" key="1">
    <source>
        <dbReference type="SAM" id="Phobius"/>
    </source>
</evidence>
<gene>
    <name evidence="2" type="ORF">BG61_40275</name>
</gene>
<protein>
    <submittedName>
        <fullName evidence="2">Membrane protein</fullName>
    </submittedName>
</protein>
<feature type="transmembrane region" description="Helical" evidence="1">
    <location>
        <begin position="34"/>
        <end position="51"/>
    </location>
</feature>
<keyword evidence="1" id="KW-1133">Transmembrane helix</keyword>
<dbReference type="Proteomes" id="UP000027466">
    <property type="component" value="Unassembled WGS sequence"/>
</dbReference>
<name>A0A069Q0G9_9BURK</name>
<comment type="caution">
    <text evidence="2">The sequence shown here is derived from an EMBL/GenBank/DDBJ whole genome shotgun (WGS) entry which is preliminary data.</text>
</comment>
<proteinExistence type="predicted"/>
<dbReference type="AlphaFoldDB" id="A0A069Q0G9"/>
<accession>A0A069Q0G9</accession>
<keyword evidence="1" id="KW-0472">Membrane</keyword>
<dbReference type="RefSeq" id="WP_035939143.1">
    <property type="nucleotide sequence ID" value="NZ_CADFFX010000019.1"/>
</dbReference>